<dbReference type="OMA" id="LITFWMP"/>
<sequence length="546" mass="60705">MKQRNKIVQNVSLSIFALHVNNNIKLCCQRLRRVVEREEDVRTAGYVLPADMKLLQQDIESRPTSCDKLWSRQECRLWTANLFLGTCMLYAARVALPVCATVIAHEYSWNKNDAGTVLSSFFWGYACTQIIAGHVADRVGAEKVLRICTLTWALLTFFTPLLFDLSYSTNHPMLFIIIIRSATGVGQAFHLPSMASMTSRHLTSFDKGRILGICLAGSHLGTALAGAVGSILLETFGWRALFQCVGLMSFLWWALLRFMLTSRNQSSDFDDGKSDELKAPLVSGLRKSFSNSSSENVVPWNTLLKHRSFWAAAVAQYCGANAYYTLFSWLPYYFADTYPDAKGVIYNVVPSLAIVITAFFAPFIATSLFVYVHSLTLTRKLMEGISLSAIAVCLLISTQSMSFSAALFTFTLAMAARGFHHGGVSVNPCDLAPNHTGSVFGVFNAFSAITGFVGVYLAGYILHETGSTWAYVFIFTSLQCFIGAIVFSLFGWNFTYSLNKTYVFKWEKMISLRLFFTRSCDDTISNSRNLGVCAFPDWSPCLLLPG</sequence>
<reference evidence="7" key="1">
    <citation type="journal article" date="2007" name="Science">
        <title>Draft genome of the filarial nematode parasite Brugia malayi.</title>
        <authorList>
            <person name="Ghedin E."/>
            <person name="Wang S."/>
            <person name="Spiro D."/>
            <person name="Caler E."/>
            <person name="Zhao Q."/>
            <person name="Crabtree J."/>
            <person name="Allen J.E."/>
            <person name="Delcher A.L."/>
            <person name="Guiliano D.B."/>
            <person name="Miranda-Saavedra D."/>
            <person name="Angiuoli S.V."/>
            <person name="Creasy T."/>
            <person name="Amedeo P."/>
            <person name="Haas B."/>
            <person name="El-Sayed N.M."/>
            <person name="Wortman J.R."/>
            <person name="Feldblyum T."/>
            <person name="Tallon L."/>
            <person name="Schatz M."/>
            <person name="Shumway M."/>
            <person name="Koo H."/>
            <person name="Salzberg S.L."/>
            <person name="Schobel S."/>
            <person name="Pertea M."/>
            <person name="Pop M."/>
            <person name="White O."/>
            <person name="Barton G.J."/>
            <person name="Carlow C.K."/>
            <person name="Crawford M.J."/>
            <person name="Daub J."/>
            <person name="Dimmic M.W."/>
            <person name="Estes C.F."/>
            <person name="Foster J.M."/>
            <person name="Ganatra M."/>
            <person name="Gregory W.F."/>
            <person name="Johnson N.M."/>
            <person name="Jin J."/>
            <person name="Komuniecki R."/>
            <person name="Korf I."/>
            <person name="Kumar S."/>
            <person name="Laney S."/>
            <person name="Li B.W."/>
            <person name="Li W."/>
            <person name="Lindblom T.H."/>
            <person name="Lustigman S."/>
            <person name="Ma D."/>
            <person name="Maina C.V."/>
            <person name="Martin D.M."/>
            <person name="McCarter J.P."/>
            <person name="McReynolds L."/>
            <person name="Mitreva M."/>
            <person name="Nutman T.B."/>
            <person name="Parkinson J."/>
            <person name="Peregrin-Alvarez J.M."/>
            <person name="Poole C."/>
            <person name="Ren Q."/>
            <person name="Saunders L."/>
            <person name="Sluder A.E."/>
            <person name="Smith K."/>
            <person name="Stanke M."/>
            <person name="Unnasch T.R."/>
            <person name="Ware J."/>
            <person name="Wei A.D."/>
            <person name="Weil G."/>
            <person name="Williams D.J."/>
            <person name="Zhang Y."/>
            <person name="Williams S.A."/>
            <person name="Fraser-Liggett C."/>
            <person name="Slatko B."/>
            <person name="Blaxter M.L."/>
            <person name="Scott A.L."/>
        </authorList>
    </citation>
    <scope>NUCLEOTIDE SEQUENCE</scope>
    <source>
        <strain evidence="7">FR3</strain>
    </source>
</reference>
<dbReference type="PROSITE" id="PS50850">
    <property type="entry name" value="MFS"/>
    <property type="match status" value="1"/>
</dbReference>
<feature type="transmembrane region" description="Helical" evidence="5">
    <location>
        <begin position="115"/>
        <end position="132"/>
    </location>
</feature>
<feature type="transmembrane region" description="Helical" evidence="5">
    <location>
        <begin position="384"/>
        <end position="416"/>
    </location>
</feature>
<dbReference type="InterPro" id="IPR050382">
    <property type="entry name" value="MFS_Na/Anion_cotransporter"/>
</dbReference>
<dbReference type="EMBL" id="LN856936">
    <property type="protein sequence ID" value="CDP95211.1"/>
    <property type="molecule type" value="Genomic_DNA"/>
</dbReference>
<evidence type="ECO:0000256" key="4">
    <source>
        <dbReference type="ARBA" id="ARBA00023136"/>
    </source>
</evidence>
<feature type="transmembrane region" description="Helical" evidence="5">
    <location>
        <begin position="352"/>
        <end position="372"/>
    </location>
</feature>
<evidence type="ECO:0000256" key="1">
    <source>
        <dbReference type="ARBA" id="ARBA00004141"/>
    </source>
</evidence>
<evidence type="ECO:0000313" key="7">
    <source>
        <dbReference type="EMBL" id="CDP95211.1"/>
    </source>
</evidence>
<dbReference type="InterPro" id="IPR044777">
    <property type="entry name" value="SLC17A9-like"/>
</dbReference>
<dbReference type="FunFam" id="1.20.1250.20:FF:000059">
    <property type="entry name" value="Solute carrier family 17 member 9"/>
    <property type="match status" value="1"/>
</dbReference>
<dbReference type="GO" id="GO:0015867">
    <property type="term" value="P:ATP transport"/>
    <property type="evidence" value="ECO:0007669"/>
    <property type="project" value="TreeGrafter"/>
</dbReference>
<organism evidence="7">
    <name type="scientific">Brugia malayi</name>
    <name type="common">Filarial nematode worm</name>
    <dbReference type="NCBI Taxonomy" id="6279"/>
    <lineage>
        <taxon>Eukaryota</taxon>
        <taxon>Metazoa</taxon>
        <taxon>Ecdysozoa</taxon>
        <taxon>Nematoda</taxon>
        <taxon>Chromadorea</taxon>
        <taxon>Rhabditida</taxon>
        <taxon>Spirurina</taxon>
        <taxon>Spiruromorpha</taxon>
        <taxon>Filarioidea</taxon>
        <taxon>Onchocercidae</taxon>
        <taxon>Brugia</taxon>
    </lineage>
</organism>
<dbReference type="GO" id="GO:0016020">
    <property type="term" value="C:membrane"/>
    <property type="evidence" value="ECO:0007669"/>
    <property type="project" value="UniProtKB-SubCell"/>
</dbReference>
<feature type="transmembrane region" description="Helical" evidence="5">
    <location>
        <begin position="82"/>
        <end position="103"/>
    </location>
</feature>
<feature type="transmembrane region" description="Helical" evidence="5">
    <location>
        <begin position="210"/>
        <end position="232"/>
    </location>
</feature>
<dbReference type="Pfam" id="PF07690">
    <property type="entry name" value="MFS_1"/>
    <property type="match status" value="1"/>
</dbReference>
<reference evidence="7" key="2">
    <citation type="submission" date="2012-12" db="EMBL/GenBank/DDBJ databases">
        <authorList>
            <consortium name="WormBase Consortium"/>
            <person name="Ghedin E."/>
            <person name="Paulini M."/>
        </authorList>
    </citation>
    <scope>NUCLEOTIDE SEQUENCE</scope>
    <source>
        <strain evidence="7">FR3</strain>
    </source>
</reference>
<feature type="transmembrane region" description="Helical" evidence="5">
    <location>
        <begin position="144"/>
        <end position="163"/>
    </location>
</feature>
<gene>
    <name evidence="7" type="primary">Bma-vnut-1</name>
    <name evidence="7" type="ORF">BM_Bm4994</name>
</gene>
<dbReference type="InterPro" id="IPR011701">
    <property type="entry name" value="MFS"/>
</dbReference>
<dbReference type="GO" id="GO:0015291">
    <property type="term" value="F:secondary active transmembrane transporter activity"/>
    <property type="evidence" value="ECO:0007669"/>
    <property type="project" value="UniProtKB-ARBA"/>
</dbReference>
<evidence type="ECO:0000256" key="5">
    <source>
        <dbReference type="SAM" id="Phobius"/>
    </source>
</evidence>
<evidence type="ECO:0000256" key="2">
    <source>
        <dbReference type="ARBA" id="ARBA00022692"/>
    </source>
</evidence>
<dbReference type="Gene3D" id="1.20.1250.20">
    <property type="entry name" value="MFS general substrate transporter like domains"/>
    <property type="match status" value="2"/>
</dbReference>
<dbReference type="PANTHER" id="PTHR11662:SF279">
    <property type="entry name" value="VOLTAGE-GATED PURINE NUCLEOTIDE UNIPORTER SLC17A9"/>
    <property type="match status" value="1"/>
</dbReference>
<feature type="transmembrane region" description="Helical" evidence="5">
    <location>
        <begin position="469"/>
        <end position="492"/>
    </location>
</feature>
<dbReference type="CDD" id="cd17380">
    <property type="entry name" value="MFS_SLC17A9_like"/>
    <property type="match status" value="1"/>
</dbReference>
<feature type="transmembrane region" description="Helical" evidence="5">
    <location>
        <begin position="169"/>
        <end position="189"/>
    </location>
</feature>
<dbReference type="InterPro" id="IPR020846">
    <property type="entry name" value="MFS_dom"/>
</dbReference>
<feature type="transmembrane region" description="Helical" evidence="5">
    <location>
        <begin position="436"/>
        <end position="462"/>
    </location>
</feature>
<keyword evidence="4 5" id="KW-0472">Membrane</keyword>
<dbReference type="PANTHER" id="PTHR11662">
    <property type="entry name" value="SOLUTE CARRIER FAMILY 17"/>
    <property type="match status" value="1"/>
</dbReference>
<proteinExistence type="predicted"/>
<dbReference type="SUPFAM" id="SSF103473">
    <property type="entry name" value="MFS general substrate transporter"/>
    <property type="match status" value="1"/>
</dbReference>
<keyword evidence="3 5" id="KW-1133">Transmembrane helix</keyword>
<name>A0A1I9GF34_BRUMA</name>
<dbReference type="AlphaFoldDB" id="A0A1I9GF34"/>
<feature type="transmembrane region" description="Helical" evidence="5">
    <location>
        <begin position="309"/>
        <end position="332"/>
    </location>
</feature>
<feature type="domain" description="Major facilitator superfamily (MFS) profile" evidence="6">
    <location>
        <begin position="78"/>
        <end position="495"/>
    </location>
</feature>
<evidence type="ECO:0000259" key="6">
    <source>
        <dbReference type="PROSITE" id="PS50850"/>
    </source>
</evidence>
<protein>
    <submittedName>
        <fullName evidence="7">BMA-VNUT-1, isoform b</fullName>
    </submittedName>
</protein>
<comment type="subcellular location">
    <subcellularLocation>
        <location evidence="1">Membrane</location>
        <topology evidence="1">Multi-pass membrane protein</topology>
    </subcellularLocation>
</comment>
<dbReference type="InterPro" id="IPR036259">
    <property type="entry name" value="MFS_trans_sf"/>
</dbReference>
<feature type="transmembrane region" description="Helical" evidence="5">
    <location>
        <begin position="238"/>
        <end position="256"/>
    </location>
</feature>
<accession>A0A1I9GF34</accession>
<keyword evidence="2 5" id="KW-0812">Transmembrane</keyword>
<evidence type="ECO:0000256" key="3">
    <source>
        <dbReference type="ARBA" id="ARBA00022989"/>
    </source>
</evidence>